<keyword evidence="2" id="KW-0677">Repeat</keyword>
<dbReference type="InterPro" id="IPR011992">
    <property type="entry name" value="EF-hand-dom_pair"/>
</dbReference>
<dbReference type="PROSITE" id="PS50222">
    <property type="entry name" value="EF_HAND_2"/>
    <property type="match status" value="1"/>
</dbReference>
<feature type="region of interest" description="Disordered" evidence="5">
    <location>
        <begin position="36"/>
        <end position="67"/>
    </location>
</feature>
<dbReference type="InParanoid" id="A0A2P6P007"/>
<evidence type="ECO:0000256" key="3">
    <source>
        <dbReference type="ARBA" id="ARBA00022837"/>
    </source>
</evidence>
<proteinExistence type="predicted"/>
<dbReference type="PROSITE" id="PS50294">
    <property type="entry name" value="WD_REPEATS_REGION"/>
    <property type="match status" value="3"/>
</dbReference>
<name>A0A2P6P007_9EUKA</name>
<feature type="compositionally biased region" description="Basic and acidic residues" evidence="5">
    <location>
        <begin position="36"/>
        <end position="49"/>
    </location>
</feature>
<gene>
    <name evidence="7" type="ORF">PROFUN_00791</name>
</gene>
<dbReference type="Proteomes" id="UP000241769">
    <property type="component" value="Unassembled WGS sequence"/>
</dbReference>
<keyword evidence="8" id="KW-1185">Reference proteome</keyword>
<feature type="repeat" description="WD" evidence="4">
    <location>
        <begin position="756"/>
        <end position="790"/>
    </location>
</feature>
<evidence type="ECO:0000313" key="7">
    <source>
        <dbReference type="EMBL" id="PRP89527.1"/>
    </source>
</evidence>
<feature type="repeat" description="WD" evidence="4">
    <location>
        <begin position="258"/>
        <end position="299"/>
    </location>
</feature>
<accession>A0A2P6P007</accession>
<dbReference type="Pfam" id="PF00400">
    <property type="entry name" value="WD40"/>
    <property type="match status" value="6"/>
</dbReference>
<evidence type="ECO:0000256" key="1">
    <source>
        <dbReference type="ARBA" id="ARBA00022574"/>
    </source>
</evidence>
<dbReference type="InterPro" id="IPR015943">
    <property type="entry name" value="WD40/YVTN_repeat-like_dom_sf"/>
</dbReference>
<dbReference type="PROSITE" id="PS50082">
    <property type="entry name" value="WD_REPEATS_2"/>
    <property type="match status" value="6"/>
</dbReference>
<dbReference type="InterPro" id="IPR019775">
    <property type="entry name" value="WD40_repeat_CS"/>
</dbReference>
<keyword evidence="1 4" id="KW-0853">WD repeat</keyword>
<dbReference type="InterPro" id="IPR001680">
    <property type="entry name" value="WD40_rpt"/>
</dbReference>
<dbReference type="AlphaFoldDB" id="A0A2P6P007"/>
<comment type="caution">
    <text evidence="7">The sequence shown here is derived from an EMBL/GenBank/DDBJ whole genome shotgun (WGS) entry which is preliminary data.</text>
</comment>
<dbReference type="SMART" id="SM00320">
    <property type="entry name" value="WD40"/>
    <property type="match status" value="12"/>
</dbReference>
<dbReference type="CDD" id="cd00200">
    <property type="entry name" value="WD40"/>
    <property type="match status" value="1"/>
</dbReference>
<dbReference type="InterPro" id="IPR036322">
    <property type="entry name" value="WD40_repeat_dom_sf"/>
</dbReference>
<feature type="repeat" description="WD" evidence="4">
    <location>
        <begin position="433"/>
        <end position="474"/>
    </location>
</feature>
<dbReference type="EMBL" id="MDYQ01000002">
    <property type="protein sequence ID" value="PRP89527.1"/>
    <property type="molecule type" value="Genomic_DNA"/>
</dbReference>
<feature type="compositionally biased region" description="Low complexity" evidence="5">
    <location>
        <begin position="96"/>
        <end position="112"/>
    </location>
</feature>
<evidence type="ECO:0000256" key="2">
    <source>
        <dbReference type="ARBA" id="ARBA00022737"/>
    </source>
</evidence>
<dbReference type="OrthoDB" id="1068471at2759"/>
<dbReference type="PANTHER" id="PTHR44324:SF4">
    <property type="entry name" value="WD40 REPEAT DOMAIN 95"/>
    <property type="match status" value="1"/>
</dbReference>
<keyword evidence="3" id="KW-0106">Calcium</keyword>
<dbReference type="InterPro" id="IPR002048">
    <property type="entry name" value="EF_hand_dom"/>
</dbReference>
<dbReference type="Gene3D" id="2.130.10.10">
    <property type="entry name" value="YVTN repeat-like/Quinoprotein amine dehydrogenase"/>
    <property type="match status" value="3"/>
</dbReference>
<evidence type="ECO:0000259" key="6">
    <source>
        <dbReference type="PROSITE" id="PS50222"/>
    </source>
</evidence>
<feature type="compositionally biased region" description="Polar residues" evidence="5">
    <location>
        <begin position="51"/>
        <end position="67"/>
    </location>
</feature>
<sequence length="1083" mass="122203">MLTYLTKGSSNLHAVKRSTSNKDSMLRPLALEKVVDDRSPVSAWGERRLSRPTSASPSERSTSLSSDCTYEVTIAPKGHKPPPPPPIIEVVEQITATPRTPVGTPRTPTGSPRKPENMGRKPFFAHDLLMEIDINHVLDMKREFADAGGGVNLEDFVRVVKRAIPHKSEAESTLVTRLANLFAEIDVDNDGEMTWEEFTSFIVKGGVQSHDSTLELKEYSELSLKKHIPVQGASKFNVRIYKPEWDQFQTDYQLIKELKWHKGSALDVEYIDNLGMLATSSIDNTIMFWDVEAGYRWRQWFPVPYPQLAIVYSQANHTMFSGGSDGIVRTWPAAQIMGTQERFPKHNYPKQEDMITSLQIIPNTPLLACGSLDSTIDILDINSGLRERQLRGHIKGVFSLSYNNQHRFLLSAGSDRDALVWNPMAKSKPIFRLKGHHVSLVSIEVLEGTPQIITADVDGIFKLWDVRTFECMQTFESSAGLSGLTSFTCVKEHNQVVAAGNRVVSFEYNRPGVAWLTMDVPIVKATYNSTTATILTAGSDSVKIWDVYTGKMLRTYSGLCDISQNDYISAMCMDPFHKKIIVGTTEGSIMVLNYSNGALLRKLDCHNSVVSELIHTPEIGIIISASWDHTINIHDELDTEKKNRGSILRQVGNKKDVTAVAYESGLSLIVCGTSDGFIWVWDFEKLGFETKLEHTEGSGITALQFLTPYPVLCSADDKGQVRFWTVKPAPNKYHLLQQFENYWTASMEVPDAVGSQKADKNTITSIAWNHHHMKLYTGDDSGFLTIWDMKDFFIQHELCTFNVIRSHNRRKAVQYGDATKELSANAYKAPKGEKLPLPMISQWRGHYATVSSLEMIQDPLTLLSAGLDKRVRVWGPNGEYCGTLRQSNGTNWKFPINEQARRIEHETKAHGILDRIEAKETAEKRKPRFKMSSVINEKNAEDEMREQMEMKLAAQREAKKQIREWAFSGRSLKEPIGFYDVIKAKIRVGNPELNKFSPNQPGWFPILMNPVVDKDLRNSTTYETKIPTRPKAPLLGVRNDRDEKRSFMAVNQLVESKNYSSSQIDAGQRLARALVDIERDDNM</sequence>
<reference evidence="7 8" key="1">
    <citation type="journal article" date="2018" name="Genome Biol. Evol.">
        <title>Multiple Roots of Fruiting Body Formation in Amoebozoa.</title>
        <authorList>
            <person name="Hillmann F."/>
            <person name="Forbes G."/>
            <person name="Novohradska S."/>
            <person name="Ferling I."/>
            <person name="Riege K."/>
            <person name="Groth M."/>
            <person name="Westermann M."/>
            <person name="Marz M."/>
            <person name="Spaller T."/>
            <person name="Winckler T."/>
            <person name="Schaap P."/>
            <person name="Glockner G."/>
        </authorList>
    </citation>
    <scope>NUCLEOTIDE SEQUENCE [LARGE SCALE GENOMIC DNA]</scope>
    <source>
        <strain evidence="7 8">Jena</strain>
    </source>
</reference>
<dbReference type="PANTHER" id="PTHR44324">
    <property type="entry name" value="WD40 REPEAT DOMAIN 95"/>
    <property type="match status" value="1"/>
</dbReference>
<dbReference type="STRING" id="1890364.A0A2P6P007"/>
<feature type="domain" description="EF-hand" evidence="6">
    <location>
        <begin position="173"/>
        <end position="208"/>
    </location>
</feature>
<evidence type="ECO:0000313" key="8">
    <source>
        <dbReference type="Proteomes" id="UP000241769"/>
    </source>
</evidence>
<dbReference type="PROSITE" id="PS00678">
    <property type="entry name" value="WD_REPEATS_1"/>
    <property type="match status" value="1"/>
</dbReference>
<dbReference type="InterPro" id="IPR051242">
    <property type="entry name" value="WD-EF-hand_domain"/>
</dbReference>
<feature type="repeat" description="WD" evidence="4">
    <location>
        <begin position="843"/>
        <end position="874"/>
    </location>
</feature>
<dbReference type="PROSITE" id="PS00018">
    <property type="entry name" value="EF_HAND_1"/>
    <property type="match status" value="1"/>
</dbReference>
<dbReference type="SUPFAM" id="SSF50978">
    <property type="entry name" value="WD40 repeat-like"/>
    <property type="match status" value="2"/>
</dbReference>
<dbReference type="GO" id="GO:0005509">
    <property type="term" value="F:calcium ion binding"/>
    <property type="evidence" value="ECO:0007669"/>
    <property type="project" value="InterPro"/>
</dbReference>
<feature type="region of interest" description="Disordered" evidence="5">
    <location>
        <begin position="96"/>
        <end position="119"/>
    </location>
</feature>
<evidence type="ECO:0000256" key="5">
    <source>
        <dbReference type="SAM" id="MobiDB-lite"/>
    </source>
</evidence>
<feature type="repeat" description="WD" evidence="4">
    <location>
        <begin position="390"/>
        <end position="422"/>
    </location>
</feature>
<organism evidence="7 8">
    <name type="scientific">Planoprotostelium fungivorum</name>
    <dbReference type="NCBI Taxonomy" id="1890364"/>
    <lineage>
        <taxon>Eukaryota</taxon>
        <taxon>Amoebozoa</taxon>
        <taxon>Evosea</taxon>
        <taxon>Variosea</taxon>
        <taxon>Cavosteliida</taxon>
        <taxon>Cavosteliaceae</taxon>
        <taxon>Planoprotostelium</taxon>
    </lineage>
</organism>
<feature type="repeat" description="WD" evidence="4">
    <location>
        <begin position="650"/>
        <end position="684"/>
    </location>
</feature>
<dbReference type="SUPFAM" id="SSF47473">
    <property type="entry name" value="EF-hand"/>
    <property type="match status" value="1"/>
</dbReference>
<evidence type="ECO:0000256" key="4">
    <source>
        <dbReference type="PROSITE-ProRule" id="PRU00221"/>
    </source>
</evidence>
<protein>
    <recommendedName>
        <fullName evidence="6">EF-hand domain-containing protein</fullName>
    </recommendedName>
</protein>
<dbReference type="InterPro" id="IPR018247">
    <property type="entry name" value="EF_Hand_1_Ca_BS"/>
</dbReference>
<dbReference type="Gene3D" id="1.10.238.10">
    <property type="entry name" value="EF-hand"/>
    <property type="match status" value="1"/>
</dbReference>